<proteinExistence type="predicted"/>
<reference evidence="12 13" key="1">
    <citation type="submission" date="2020-06" db="EMBL/GenBank/DDBJ databases">
        <authorList>
            <person name="Cao W.R."/>
        </authorList>
    </citation>
    <scope>NUCLEOTIDE SEQUENCE [LARGE SCALE GENOMIC DNA]</scope>
    <source>
        <strain evidence="12 13">B1Z28</strain>
    </source>
</reference>
<dbReference type="InterPro" id="IPR000089">
    <property type="entry name" value="Biotin_lipoyl"/>
</dbReference>
<comment type="function">
    <text evidence="1 9">This protein is a component of the acetyl coenzyme A carboxylase complex; first, biotin carboxylase catalyzes the carboxylation of the carrier protein and then the transcarboxylase transfers the carboxyl group to form malonyl-CoA.</text>
</comment>
<evidence type="ECO:0000256" key="1">
    <source>
        <dbReference type="ARBA" id="ARBA00003761"/>
    </source>
</evidence>
<dbReference type="PROSITE" id="PS00188">
    <property type="entry name" value="BIOTIN"/>
    <property type="match status" value="1"/>
</dbReference>
<evidence type="ECO:0000313" key="12">
    <source>
        <dbReference type="EMBL" id="NVO57221.1"/>
    </source>
</evidence>
<organism evidence="12 13">
    <name type="scientific">Ruegeria haliotis</name>
    <dbReference type="NCBI Taxonomy" id="2747601"/>
    <lineage>
        <taxon>Bacteria</taxon>
        <taxon>Pseudomonadati</taxon>
        <taxon>Pseudomonadota</taxon>
        <taxon>Alphaproteobacteria</taxon>
        <taxon>Rhodobacterales</taxon>
        <taxon>Roseobacteraceae</taxon>
        <taxon>Ruegeria</taxon>
    </lineage>
</organism>
<evidence type="ECO:0000256" key="7">
    <source>
        <dbReference type="ARBA" id="ARBA00023160"/>
    </source>
</evidence>
<evidence type="ECO:0000313" key="13">
    <source>
        <dbReference type="Proteomes" id="UP000630805"/>
    </source>
</evidence>
<feature type="domain" description="Lipoyl-binding" evidence="11">
    <location>
        <begin position="86"/>
        <end position="162"/>
    </location>
</feature>
<evidence type="ECO:0000256" key="2">
    <source>
        <dbReference type="ARBA" id="ARBA00005194"/>
    </source>
</evidence>
<evidence type="ECO:0000259" key="11">
    <source>
        <dbReference type="PROSITE" id="PS50968"/>
    </source>
</evidence>
<accession>A0ABX2PSW4</accession>
<comment type="caution">
    <text evidence="12">The sequence shown here is derived from an EMBL/GenBank/DDBJ whole genome shotgun (WGS) entry which is preliminary data.</text>
</comment>
<feature type="compositionally biased region" description="Low complexity" evidence="10">
    <location>
        <begin position="63"/>
        <end position="78"/>
    </location>
</feature>
<name>A0ABX2PSW4_9RHOB</name>
<dbReference type="PANTHER" id="PTHR45266">
    <property type="entry name" value="OXALOACETATE DECARBOXYLASE ALPHA CHAIN"/>
    <property type="match status" value="1"/>
</dbReference>
<keyword evidence="4 9" id="KW-0444">Lipid biosynthesis</keyword>
<keyword evidence="7 9" id="KW-0275">Fatty acid biosynthesis</keyword>
<protein>
    <recommendedName>
        <fullName evidence="3 9">Biotin carboxyl carrier protein of acetyl-CoA carboxylase</fullName>
    </recommendedName>
</protein>
<dbReference type="SUPFAM" id="SSF51230">
    <property type="entry name" value="Single hybrid motif"/>
    <property type="match status" value="1"/>
</dbReference>
<keyword evidence="13" id="KW-1185">Reference proteome</keyword>
<dbReference type="PRINTS" id="PR01071">
    <property type="entry name" value="ACOABIOTINCC"/>
</dbReference>
<dbReference type="Pfam" id="PF00364">
    <property type="entry name" value="Biotin_lipoyl"/>
    <property type="match status" value="1"/>
</dbReference>
<dbReference type="PANTHER" id="PTHR45266:SF3">
    <property type="entry name" value="OXALOACETATE DECARBOXYLASE ALPHA CHAIN"/>
    <property type="match status" value="1"/>
</dbReference>
<dbReference type="InterPro" id="IPR001249">
    <property type="entry name" value="AcCoA_biotinCC"/>
</dbReference>
<dbReference type="EMBL" id="JABXWT010000010">
    <property type="protein sequence ID" value="NVO57221.1"/>
    <property type="molecule type" value="Genomic_DNA"/>
</dbReference>
<evidence type="ECO:0000256" key="8">
    <source>
        <dbReference type="ARBA" id="ARBA00023267"/>
    </source>
</evidence>
<feature type="region of interest" description="Disordered" evidence="10">
    <location>
        <begin position="63"/>
        <end position="89"/>
    </location>
</feature>
<dbReference type="NCBIfam" id="TIGR00531">
    <property type="entry name" value="BCCP"/>
    <property type="match status" value="1"/>
</dbReference>
<evidence type="ECO:0000256" key="5">
    <source>
        <dbReference type="ARBA" id="ARBA00022832"/>
    </source>
</evidence>
<dbReference type="InterPro" id="IPR001882">
    <property type="entry name" value="Biotin_BS"/>
</dbReference>
<dbReference type="InterPro" id="IPR050709">
    <property type="entry name" value="Biotin_Carboxyl_Carrier/Decarb"/>
</dbReference>
<sequence>MTDTKHEEDVAFIKALAELLRENDLTELQVKREYGEEDSLNVRVSRKIQVAPAPVQVAMPAAPAAAPTASAPVEAPTASDDPASHPGAVTSPMVGTVYMQPEPGAPSFISVGASISEGDTLLIVEAMKTMNHIHAPKSGTIKRVLVGDGDAVEFGTPLVIIE</sequence>
<gene>
    <name evidence="12" type="primary">accB</name>
    <name evidence="12" type="ORF">HW561_15620</name>
</gene>
<evidence type="ECO:0000256" key="10">
    <source>
        <dbReference type="SAM" id="MobiDB-lite"/>
    </source>
</evidence>
<dbReference type="PROSITE" id="PS50968">
    <property type="entry name" value="BIOTINYL_LIPOYL"/>
    <property type="match status" value="1"/>
</dbReference>
<keyword evidence="6 9" id="KW-0443">Lipid metabolism</keyword>
<evidence type="ECO:0000256" key="9">
    <source>
        <dbReference type="RuleBase" id="RU364072"/>
    </source>
</evidence>
<dbReference type="RefSeq" id="WP_176866274.1">
    <property type="nucleotide sequence ID" value="NZ_JABXWT010000010.1"/>
</dbReference>
<keyword evidence="8 9" id="KW-0092">Biotin</keyword>
<evidence type="ECO:0000256" key="4">
    <source>
        <dbReference type="ARBA" id="ARBA00022516"/>
    </source>
</evidence>
<evidence type="ECO:0000256" key="6">
    <source>
        <dbReference type="ARBA" id="ARBA00023098"/>
    </source>
</evidence>
<dbReference type="InterPro" id="IPR011053">
    <property type="entry name" value="Single_hybrid_motif"/>
</dbReference>
<comment type="pathway">
    <text evidence="2 9">Lipid metabolism; fatty acid biosynthesis.</text>
</comment>
<evidence type="ECO:0000256" key="3">
    <source>
        <dbReference type="ARBA" id="ARBA00017562"/>
    </source>
</evidence>
<dbReference type="Proteomes" id="UP000630805">
    <property type="component" value="Unassembled WGS sequence"/>
</dbReference>
<dbReference type="CDD" id="cd06850">
    <property type="entry name" value="biotinyl_domain"/>
    <property type="match status" value="1"/>
</dbReference>
<keyword evidence="5 9" id="KW-0276">Fatty acid metabolism</keyword>
<dbReference type="Gene3D" id="2.40.50.100">
    <property type="match status" value="1"/>
</dbReference>